<sequence length="63" mass="6661">MIEFLSPAVLSAVLRVSSSPIFSIRLAMASMRTLRDVPGGTVGATQGRAVDRSASTQEGVRRV</sequence>
<proteinExistence type="predicted"/>
<comment type="caution">
    <text evidence="2">The sequence shown here is derived from an EMBL/GenBank/DDBJ whole genome shotgun (WGS) entry which is preliminary data.</text>
</comment>
<gene>
    <name evidence="2" type="ORF">GNZ12_21480</name>
</gene>
<feature type="region of interest" description="Disordered" evidence="1">
    <location>
        <begin position="40"/>
        <end position="63"/>
    </location>
</feature>
<dbReference type="RefSeq" id="WP_172313416.1">
    <property type="nucleotide sequence ID" value="NZ_WOEY01000085.1"/>
</dbReference>
<keyword evidence="3" id="KW-1185">Reference proteome</keyword>
<dbReference type="EMBL" id="WOEY01000085">
    <property type="protein sequence ID" value="NPT43834.1"/>
    <property type="molecule type" value="Genomic_DNA"/>
</dbReference>
<reference evidence="2 3" key="1">
    <citation type="submission" date="2019-11" db="EMBL/GenBank/DDBJ databases">
        <title>Metabolism of dissolved organic matter in forest soils.</title>
        <authorList>
            <person name="Cyle K.T."/>
            <person name="Wilhelm R.C."/>
            <person name="Martinez C.E."/>
        </authorList>
    </citation>
    <scope>NUCLEOTIDE SEQUENCE [LARGE SCALE GENOMIC DNA]</scope>
    <source>
        <strain evidence="2 3">1N</strain>
    </source>
</reference>
<accession>A0ABX2BSV2</accession>
<protein>
    <submittedName>
        <fullName evidence="2">Uncharacterized protein</fullName>
    </submittedName>
</protein>
<dbReference type="Proteomes" id="UP000652198">
    <property type="component" value="Unassembled WGS sequence"/>
</dbReference>
<evidence type="ECO:0000256" key="1">
    <source>
        <dbReference type="SAM" id="MobiDB-lite"/>
    </source>
</evidence>
<evidence type="ECO:0000313" key="3">
    <source>
        <dbReference type="Proteomes" id="UP000652198"/>
    </source>
</evidence>
<name>A0ABX2BSV2_9BURK</name>
<feature type="compositionally biased region" description="Polar residues" evidence="1">
    <location>
        <begin position="53"/>
        <end position="63"/>
    </location>
</feature>
<evidence type="ECO:0000313" key="2">
    <source>
        <dbReference type="EMBL" id="NPT43834.1"/>
    </source>
</evidence>
<organism evidence="2 3">
    <name type="scientific">Paraburkholderia solitsugae</name>
    <dbReference type="NCBI Taxonomy" id="2675748"/>
    <lineage>
        <taxon>Bacteria</taxon>
        <taxon>Pseudomonadati</taxon>
        <taxon>Pseudomonadota</taxon>
        <taxon>Betaproteobacteria</taxon>
        <taxon>Burkholderiales</taxon>
        <taxon>Burkholderiaceae</taxon>
        <taxon>Paraburkholderia</taxon>
    </lineage>
</organism>